<evidence type="ECO:0000313" key="2">
    <source>
        <dbReference type="WBParaSite" id="L893_g23607.t1"/>
    </source>
</evidence>
<keyword evidence="1" id="KW-1185">Reference proteome</keyword>
<sequence>MATKSGNTSGMTRPSVGFDRILRLLRLNLDANLDATLSHGGTTSILPNRTSDSDSLETTVWSVELARSSMIRM</sequence>
<organism evidence="1 2">
    <name type="scientific">Steinernema glaseri</name>
    <dbReference type="NCBI Taxonomy" id="37863"/>
    <lineage>
        <taxon>Eukaryota</taxon>
        <taxon>Metazoa</taxon>
        <taxon>Ecdysozoa</taxon>
        <taxon>Nematoda</taxon>
        <taxon>Chromadorea</taxon>
        <taxon>Rhabditida</taxon>
        <taxon>Tylenchina</taxon>
        <taxon>Panagrolaimomorpha</taxon>
        <taxon>Strongyloidoidea</taxon>
        <taxon>Steinernematidae</taxon>
        <taxon>Steinernema</taxon>
    </lineage>
</organism>
<dbReference type="Proteomes" id="UP000095287">
    <property type="component" value="Unplaced"/>
</dbReference>
<evidence type="ECO:0000313" key="1">
    <source>
        <dbReference type="Proteomes" id="UP000095287"/>
    </source>
</evidence>
<accession>A0A1I7Z7P1</accession>
<protein>
    <submittedName>
        <fullName evidence="2">Nucleotidyl transferase AbiEii/AbiGii toxin family protein</fullName>
    </submittedName>
</protein>
<reference evidence="2" key="1">
    <citation type="submission" date="2016-11" db="UniProtKB">
        <authorList>
            <consortium name="WormBaseParasite"/>
        </authorList>
    </citation>
    <scope>IDENTIFICATION</scope>
</reference>
<dbReference type="WBParaSite" id="L893_g23607.t1">
    <property type="protein sequence ID" value="L893_g23607.t1"/>
    <property type="gene ID" value="L893_g23607"/>
</dbReference>
<proteinExistence type="predicted"/>
<name>A0A1I7Z7P1_9BILA</name>
<dbReference type="AlphaFoldDB" id="A0A1I7Z7P1"/>